<gene>
    <name evidence="2" type="ORF">N803_10670</name>
</gene>
<evidence type="ECO:0000313" key="2">
    <source>
        <dbReference type="EMBL" id="KGN38212.1"/>
    </source>
</evidence>
<dbReference type="Pfam" id="PF01047">
    <property type="entry name" value="MarR"/>
    <property type="match status" value="1"/>
</dbReference>
<dbReference type="InterPro" id="IPR036388">
    <property type="entry name" value="WH-like_DNA-bd_sf"/>
</dbReference>
<dbReference type="GO" id="GO:0006950">
    <property type="term" value="P:response to stress"/>
    <property type="evidence" value="ECO:0007669"/>
    <property type="project" value="TreeGrafter"/>
</dbReference>
<sequence length="165" mass="18671">MPRVTRRQLMAEIGAATSAYQRATQALDDEVGRRLGVNAADLRGLDWLTDQPRTASELARRTGLTPAATTSMIDRLERKGFVRRTSDPGDRRRVLVEMTEEGQRRTYELYEPMVLEGMPVLDSLSTSELQLLATHLVAIREITERHEDRLRSDWQPPGSAARQGR</sequence>
<dbReference type="OrthoDB" id="162531at2"/>
<accession>A0A0A0JQ99</accession>
<dbReference type="SMART" id="SM00347">
    <property type="entry name" value="HTH_MARR"/>
    <property type="match status" value="1"/>
</dbReference>
<dbReference type="GO" id="GO:0003700">
    <property type="term" value="F:DNA-binding transcription factor activity"/>
    <property type="evidence" value="ECO:0007669"/>
    <property type="project" value="InterPro"/>
</dbReference>
<dbReference type="eggNOG" id="COG1846">
    <property type="taxonomic scope" value="Bacteria"/>
</dbReference>
<keyword evidence="3" id="KW-1185">Reference proteome</keyword>
<feature type="domain" description="HTH marR-type" evidence="1">
    <location>
        <begin position="6"/>
        <end position="141"/>
    </location>
</feature>
<comment type="caution">
    <text evidence="2">The sequence shown here is derived from an EMBL/GenBank/DDBJ whole genome shotgun (WGS) entry which is preliminary data.</text>
</comment>
<dbReference type="PROSITE" id="PS50995">
    <property type="entry name" value="HTH_MARR_2"/>
    <property type="match status" value="1"/>
</dbReference>
<organism evidence="2 3">
    <name type="scientific">Knoellia subterranea KCTC 19937</name>
    <dbReference type="NCBI Taxonomy" id="1385521"/>
    <lineage>
        <taxon>Bacteria</taxon>
        <taxon>Bacillati</taxon>
        <taxon>Actinomycetota</taxon>
        <taxon>Actinomycetes</taxon>
        <taxon>Micrococcales</taxon>
        <taxon>Intrasporangiaceae</taxon>
        <taxon>Knoellia</taxon>
    </lineage>
</organism>
<dbReference type="PANTHER" id="PTHR33164">
    <property type="entry name" value="TRANSCRIPTIONAL REGULATOR, MARR FAMILY"/>
    <property type="match status" value="1"/>
</dbReference>
<proteinExistence type="predicted"/>
<dbReference type="STRING" id="1385521.N803_10670"/>
<dbReference type="AlphaFoldDB" id="A0A0A0JQ99"/>
<protein>
    <submittedName>
        <fullName evidence="2">Transcriptional regulator</fullName>
    </submittedName>
</protein>
<dbReference type="RefSeq" id="WP_052111996.1">
    <property type="nucleotide sequence ID" value="NZ_AVPK01000003.1"/>
</dbReference>
<dbReference type="Gene3D" id="1.10.10.10">
    <property type="entry name" value="Winged helix-like DNA-binding domain superfamily/Winged helix DNA-binding domain"/>
    <property type="match status" value="1"/>
</dbReference>
<name>A0A0A0JQ99_9MICO</name>
<dbReference type="EMBL" id="AVPK01000003">
    <property type="protein sequence ID" value="KGN38212.1"/>
    <property type="molecule type" value="Genomic_DNA"/>
</dbReference>
<dbReference type="PANTHER" id="PTHR33164:SF106">
    <property type="entry name" value="TRANSCRIPTIONAL REGULATORY PROTEIN"/>
    <property type="match status" value="1"/>
</dbReference>
<reference evidence="2 3" key="1">
    <citation type="submission" date="2013-08" db="EMBL/GenBank/DDBJ databases">
        <title>The genome sequence of Knoellia subterranea.</title>
        <authorList>
            <person name="Zhu W."/>
            <person name="Wang G."/>
        </authorList>
    </citation>
    <scope>NUCLEOTIDE SEQUENCE [LARGE SCALE GENOMIC DNA]</scope>
    <source>
        <strain evidence="2 3">KCTC 19937</strain>
    </source>
</reference>
<evidence type="ECO:0000313" key="3">
    <source>
        <dbReference type="Proteomes" id="UP000030011"/>
    </source>
</evidence>
<dbReference type="InterPro" id="IPR039422">
    <property type="entry name" value="MarR/SlyA-like"/>
</dbReference>
<dbReference type="InterPro" id="IPR036390">
    <property type="entry name" value="WH_DNA-bd_sf"/>
</dbReference>
<dbReference type="SUPFAM" id="SSF46785">
    <property type="entry name" value="Winged helix' DNA-binding domain"/>
    <property type="match status" value="1"/>
</dbReference>
<evidence type="ECO:0000259" key="1">
    <source>
        <dbReference type="PROSITE" id="PS50995"/>
    </source>
</evidence>
<dbReference type="Proteomes" id="UP000030011">
    <property type="component" value="Unassembled WGS sequence"/>
</dbReference>
<dbReference type="InterPro" id="IPR000835">
    <property type="entry name" value="HTH_MarR-typ"/>
</dbReference>